<sequence>MLHYIKKIISIEDYAISCVFNTGEIRVVNLKGIIEKYSKINDGLISRLSDPGYFKSVKLDSYGTLTWDNGVDFDPDNLYNMSE</sequence>
<comment type="caution">
    <text evidence="1">The sequence shown here is derived from an EMBL/GenBank/DDBJ whole genome shotgun (WGS) entry which is preliminary data.</text>
</comment>
<proteinExistence type="predicted"/>
<name>A0A5R9KPW9_9BACT</name>
<dbReference type="Proteomes" id="UP000306402">
    <property type="component" value="Unassembled WGS sequence"/>
</dbReference>
<gene>
    <name evidence="1" type="ORF">FEN17_25670</name>
</gene>
<dbReference type="InterPro" id="IPR036782">
    <property type="entry name" value="NE0471-like_N"/>
</dbReference>
<protein>
    <submittedName>
        <fullName evidence="1">DUF2442 domain-containing protein</fullName>
    </submittedName>
</protein>
<dbReference type="AlphaFoldDB" id="A0A5R9KPW9"/>
<reference evidence="1 2" key="1">
    <citation type="submission" date="2019-05" db="EMBL/GenBank/DDBJ databases">
        <authorList>
            <person name="Qu J.-H."/>
        </authorList>
    </citation>
    <scope>NUCLEOTIDE SEQUENCE [LARGE SCALE GENOMIC DNA]</scope>
    <source>
        <strain evidence="1 2">T17</strain>
    </source>
</reference>
<keyword evidence="2" id="KW-1185">Reference proteome</keyword>
<dbReference type="SUPFAM" id="SSF143880">
    <property type="entry name" value="NE0471 N-terminal domain-like"/>
    <property type="match status" value="1"/>
</dbReference>
<dbReference type="EMBL" id="VCEJ01000008">
    <property type="protein sequence ID" value="TLU98168.1"/>
    <property type="molecule type" value="Genomic_DNA"/>
</dbReference>
<dbReference type="Pfam" id="PF10387">
    <property type="entry name" value="DUF2442"/>
    <property type="match status" value="1"/>
</dbReference>
<evidence type="ECO:0000313" key="2">
    <source>
        <dbReference type="Proteomes" id="UP000306402"/>
    </source>
</evidence>
<evidence type="ECO:0000313" key="1">
    <source>
        <dbReference type="EMBL" id="TLU98168.1"/>
    </source>
</evidence>
<dbReference type="OrthoDB" id="9803723at2"/>
<accession>A0A5R9KPW9</accession>
<dbReference type="InterPro" id="IPR018841">
    <property type="entry name" value="DUF2442"/>
</dbReference>
<dbReference type="Gene3D" id="3.30.2020.10">
    <property type="entry name" value="NE0471-like N-terminal domain"/>
    <property type="match status" value="1"/>
</dbReference>
<dbReference type="RefSeq" id="WP_138368266.1">
    <property type="nucleotide sequence ID" value="NZ_VCEJ01000008.1"/>
</dbReference>
<organism evidence="1 2">
    <name type="scientific">Dyadobacter luticola</name>
    <dbReference type="NCBI Taxonomy" id="1979387"/>
    <lineage>
        <taxon>Bacteria</taxon>
        <taxon>Pseudomonadati</taxon>
        <taxon>Bacteroidota</taxon>
        <taxon>Cytophagia</taxon>
        <taxon>Cytophagales</taxon>
        <taxon>Spirosomataceae</taxon>
        <taxon>Dyadobacter</taxon>
    </lineage>
</organism>